<organism evidence="2 3">
    <name type="scientific">Anisodus tanguticus</name>
    <dbReference type="NCBI Taxonomy" id="243964"/>
    <lineage>
        <taxon>Eukaryota</taxon>
        <taxon>Viridiplantae</taxon>
        <taxon>Streptophyta</taxon>
        <taxon>Embryophyta</taxon>
        <taxon>Tracheophyta</taxon>
        <taxon>Spermatophyta</taxon>
        <taxon>Magnoliopsida</taxon>
        <taxon>eudicotyledons</taxon>
        <taxon>Gunneridae</taxon>
        <taxon>Pentapetalae</taxon>
        <taxon>asterids</taxon>
        <taxon>lamiids</taxon>
        <taxon>Solanales</taxon>
        <taxon>Solanaceae</taxon>
        <taxon>Solanoideae</taxon>
        <taxon>Hyoscyameae</taxon>
        <taxon>Anisodus</taxon>
    </lineage>
</organism>
<proteinExistence type="predicted"/>
<evidence type="ECO:0000256" key="1">
    <source>
        <dbReference type="SAM" id="MobiDB-lite"/>
    </source>
</evidence>
<feature type="compositionally biased region" description="Basic and acidic residues" evidence="1">
    <location>
        <begin position="77"/>
        <end position="91"/>
    </location>
</feature>
<accession>A0AAE1SUA3</accession>
<dbReference type="EMBL" id="JAVYJV010000003">
    <property type="protein sequence ID" value="KAK4375946.1"/>
    <property type="molecule type" value="Genomic_DNA"/>
</dbReference>
<evidence type="ECO:0000313" key="3">
    <source>
        <dbReference type="Proteomes" id="UP001291623"/>
    </source>
</evidence>
<comment type="caution">
    <text evidence="2">The sequence shown here is derived from an EMBL/GenBank/DDBJ whole genome shotgun (WGS) entry which is preliminary data.</text>
</comment>
<evidence type="ECO:0000313" key="2">
    <source>
        <dbReference type="EMBL" id="KAK4375946.1"/>
    </source>
</evidence>
<keyword evidence="3" id="KW-1185">Reference proteome</keyword>
<name>A0AAE1SUA3_9SOLA</name>
<feature type="region of interest" description="Disordered" evidence="1">
    <location>
        <begin position="71"/>
        <end position="91"/>
    </location>
</feature>
<reference evidence="2" key="1">
    <citation type="submission" date="2023-12" db="EMBL/GenBank/DDBJ databases">
        <title>Genome assembly of Anisodus tanguticus.</title>
        <authorList>
            <person name="Wang Y.-J."/>
        </authorList>
    </citation>
    <scope>NUCLEOTIDE SEQUENCE</scope>
    <source>
        <strain evidence="2">KB-2021</strain>
        <tissue evidence="2">Leaf</tissue>
    </source>
</reference>
<sequence length="91" mass="10269">MPLMPVLTSSVSEVPIQHLEVSCVPEMTSTQERSELCIKMKKNKASVQIPSTYLKPKTLCDIVLRTIETETFSKGNKTKENKMEDHTNSTK</sequence>
<dbReference type="AlphaFoldDB" id="A0AAE1SUA3"/>
<dbReference type="Proteomes" id="UP001291623">
    <property type="component" value="Unassembled WGS sequence"/>
</dbReference>
<protein>
    <submittedName>
        <fullName evidence="2">Uncharacterized protein</fullName>
    </submittedName>
</protein>
<gene>
    <name evidence="2" type="ORF">RND71_006623</name>
</gene>